<name>A0A6B8KF37_9HYPH</name>
<feature type="transmembrane region" description="Helical" evidence="1">
    <location>
        <begin position="12"/>
        <end position="30"/>
    </location>
</feature>
<protein>
    <submittedName>
        <fullName evidence="2">Septum formation initiator family protein</fullName>
    </submittedName>
</protein>
<dbReference type="KEGG" id="mhey:H2LOC_004865"/>
<proteinExistence type="predicted"/>
<keyword evidence="1" id="KW-0812">Transmembrane</keyword>
<evidence type="ECO:0000256" key="1">
    <source>
        <dbReference type="SAM" id="Phobius"/>
    </source>
</evidence>
<keyword evidence="1" id="KW-1133">Transmembrane helix</keyword>
<sequence>MYRLRAMLRPLLVPLGLYSLAGLIASYFIWHGLHGQRGLKTGEEYEQRLGQLRLERDLLKLERLQWEKRIKLIRGETVDRDIVDEEARALLGRVHKNEVVILTQTADGGSTTR</sequence>
<keyword evidence="1" id="KW-0472">Membrane</keyword>
<evidence type="ECO:0000313" key="3">
    <source>
        <dbReference type="Proteomes" id="UP000309061"/>
    </source>
</evidence>
<gene>
    <name evidence="2" type="ORF">H2LOC_004865</name>
</gene>
<dbReference type="EMBL" id="CP046052">
    <property type="protein sequence ID" value="QGM45073.1"/>
    <property type="molecule type" value="Genomic_DNA"/>
</dbReference>
<dbReference type="OrthoDB" id="9815600at2"/>
<dbReference type="Proteomes" id="UP000309061">
    <property type="component" value="Chromosome"/>
</dbReference>
<reference evidence="2 3" key="1">
    <citation type="submission" date="2019-11" db="EMBL/GenBank/DDBJ databases">
        <title>The genome sequence of Methylocystis heyeri.</title>
        <authorList>
            <person name="Oshkin I.Y."/>
            <person name="Miroshnikov K."/>
            <person name="Dedysh S.N."/>
        </authorList>
    </citation>
    <scope>NUCLEOTIDE SEQUENCE [LARGE SCALE GENOMIC DNA]</scope>
    <source>
        <strain evidence="2 3">H2</strain>
    </source>
</reference>
<organism evidence="2 3">
    <name type="scientific">Methylocystis heyeri</name>
    <dbReference type="NCBI Taxonomy" id="391905"/>
    <lineage>
        <taxon>Bacteria</taxon>
        <taxon>Pseudomonadati</taxon>
        <taxon>Pseudomonadota</taxon>
        <taxon>Alphaproteobacteria</taxon>
        <taxon>Hyphomicrobiales</taxon>
        <taxon>Methylocystaceae</taxon>
        <taxon>Methylocystis</taxon>
    </lineage>
</organism>
<dbReference type="AlphaFoldDB" id="A0A6B8KF37"/>
<accession>A0A6B8KF37</accession>
<evidence type="ECO:0000313" key="2">
    <source>
        <dbReference type="EMBL" id="QGM45073.1"/>
    </source>
</evidence>
<keyword evidence="3" id="KW-1185">Reference proteome</keyword>